<evidence type="ECO:0000256" key="2">
    <source>
        <dbReference type="ARBA" id="ARBA00004651"/>
    </source>
</evidence>
<keyword evidence="6 13" id="KW-0812">Transmembrane</keyword>
<name>A0A330HN53_9HYPH</name>
<feature type="transmembrane region" description="Helical" evidence="13">
    <location>
        <begin position="14"/>
        <end position="34"/>
    </location>
</feature>
<dbReference type="SUPFAM" id="SSF81342">
    <property type="entry name" value="Transmembrane di-heme cytochromes"/>
    <property type="match status" value="1"/>
</dbReference>
<evidence type="ECO:0000256" key="8">
    <source>
        <dbReference type="ARBA" id="ARBA00022982"/>
    </source>
</evidence>
<evidence type="ECO:0000256" key="1">
    <source>
        <dbReference type="ARBA" id="ARBA00001970"/>
    </source>
</evidence>
<comment type="similarity">
    <text evidence="12">Belongs to the cytochrome b561 family.</text>
</comment>
<evidence type="ECO:0000256" key="11">
    <source>
        <dbReference type="ARBA" id="ARBA00023136"/>
    </source>
</evidence>
<dbReference type="Proteomes" id="UP000251558">
    <property type="component" value="Unassembled WGS sequence"/>
</dbReference>
<keyword evidence="8" id="KW-0249">Electron transport</keyword>
<feature type="transmembrane region" description="Helical" evidence="13">
    <location>
        <begin position="135"/>
        <end position="154"/>
    </location>
</feature>
<keyword evidence="10" id="KW-0408">Iron</keyword>
<evidence type="ECO:0000256" key="7">
    <source>
        <dbReference type="ARBA" id="ARBA00022723"/>
    </source>
</evidence>
<feature type="transmembrane region" description="Helical" evidence="13">
    <location>
        <begin position="95"/>
        <end position="120"/>
    </location>
</feature>
<dbReference type="InterPro" id="IPR016174">
    <property type="entry name" value="Di-haem_cyt_TM"/>
</dbReference>
<dbReference type="GO" id="GO:0020037">
    <property type="term" value="F:heme binding"/>
    <property type="evidence" value="ECO:0007669"/>
    <property type="project" value="TreeGrafter"/>
</dbReference>
<keyword evidence="7" id="KW-0479">Metal-binding</keyword>
<reference evidence="15 16" key="1">
    <citation type="submission" date="2018-07" db="EMBL/GenBank/DDBJ databases">
        <title>Diversity of Mesorhizobium strains in Brazil.</title>
        <authorList>
            <person name="Helene L.C.F."/>
            <person name="Dall'Agnol R."/>
            <person name="Delamuta J.R.M."/>
            <person name="Hungria M."/>
        </authorList>
    </citation>
    <scope>NUCLEOTIDE SEQUENCE [LARGE SCALE GENOMIC DNA]</scope>
    <source>
        <strain evidence="15 16">AC99b</strain>
    </source>
</reference>
<dbReference type="InterPro" id="IPR011577">
    <property type="entry name" value="Cyt_b561_bac/Ni-Hgenase"/>
</dbReference>
<dbReference type="EMBL" id="QMBP01000013">
    <property type="protein sequence ID" value="RAZ88174.1"/>
    <property type="molecule type" value="Genomic_DNA"/>
</dbReference>
<evidence type="ECO:0000256" key="13">
    <source>
        <dbReference type="SAM" id="Phobius"/>
    </source>
</evidence>
<feature type="domain" description="Cytochrome b561 bacterial/Ni-hydrogenase" evidence="14">
    <location>
        <begin position="9"/>
        <end position="163"/>
    </location>
</feature>
<proteinExistence type="inferred from homology"/>
<dbReference type="PANTHER" id="PTHR30529">
    <property type="entry name" value="CYTOCHROME B561"/>
    <property type="match status" value="1"/>
</dbReference>
<keyword evidence="11 13" id="KW-0472">Membrane</keyword>
<keyword evidence="3" id="KW-0813">Transport</keyword>
<evidence type="ECO:0000313" key="15">
    <source>
        <dbReference type="EMBL" id="RAZ88174.1"/>
    </source>
</evidence>
<evidence type="ECO:0000313" key="16">
    <source>
        <dbReference type="Proteomes" id="UP000251558"/>
    </source>
</evidence>
<evidence type="ECO:0000256" key="5">
    <source>
        <dbReference type="ARBA" id="ARBA00022617"/>
    </source>
</evidence>
<keyword evidence="5" id="KW-0349">Heme</keyword>
<keyword evidence="9 13" id="KW-1133">Transmembrane helix</keyword>
<evidence type="ECO:0000256" key="4">
    <source>
        <dbReference type="ARBA" id="ARBA00022475"/>
    </source>
</evidence>
<evidence type="ECO:0000256" key="6">
    <source>
        <dbReference type="ARBA" id="ARBA00022692"/>
    </source>
</evidence>
<evidence type="ECO:0000256" key="9">
    <source>
        <dbReference type="ARBA" id="ARBA00022989"/>
    </source>
</evidence>
<dbReference type="OrthoDB" id="8156287at2"/>
<evidence type="ECO:0000256" key="3">
    <source>
        <dbReference type="ARBA" id="ARBA00022448"/>
    </source>
</evidence>
<protein>
    <submittedName>
        <fullName evidence="15">Cytochrome b</fullName>
    </submittedName>
</protein>
<dbReference type="GO" id="GO:0009055">
    <property type="term" value="F:electron transfer activity"/>
    <property type="evidence" value="ECO:0007669"/>
    <property type="project" value="InterPro"/>
</dbReference>
<dbReference type="InterPro" id="IPR052168">
    <property type="entry name" value="Cytochrome_b561_oxidase"/>
</dbReference>
<comment type="subcellular location">
    <subcellularLocation>
        <location evidence="2">Cell membrane</location>
        <topology evidence="2">Multi-pass membrane protein</topology>
    </subcellularLocation>
</comment>
<comment type="caution">
    <text evidence="15">The sequence shown here is derived from an EMBL/GenBank/DDBJ whole genome shotgun (WGS) entry which is preliminary data.</text>
</comment>
<comment type="cofactor">
    <cofactor evidence="1">
        <name>heme b</name>
        <dbReference type="ChEBI" id="CHEBI:60344"/>
    </cofactor>
</comment>
<evidence type="ECO:0000256" key="12">
    <source>
        <dbReference type="ARBA" id="ARBA00037975"/>
    </source>
</evidence>
<dbReference type="Pfam" id="PF01292">
    <property type="entry name" value="Ni_hydr_CYTB"/>
    <property type="match status" value="1"/>
</dbReference>
<gene>
    <name evidence="15" type="ORF">DPM33_24040</name>
</gene>
<dbReference type="RefSeq" id="WP_112099891.1">
    <property type="nucleotide sequence ID" value="NZ_QMBP01000013.1"/>
</dbReference>
<dbReference type="GO" id="GO:0005886">
    <property type="term" value="C:plasma membrane"/>
    <property type="evidence" value="ECO:0007669"/>
    <property type="project" value="UniProtKB-SubCell"/>
</dbReference>
<feature type="transmembrane region" description="Helical" evidence="13">
    <location>
        <begin position="54"/>
        <end position="75"/>
    </location>
</feature>
<accession>A0A330HN53</accession>
<organism evidence="15 16">
    <name type="scientific">Mesorhizobium hawassense</name>
    <dbReference type="NCBI Taxonomy" id="1209954"/>
    <lineage>
        <taxon>Bacteria</taxon>
        <taxon>Pseudomonadati</taxon>
        <taxon>Pseudomonadota</taxon>
        <taxon>Alphaproteobacteria</taxon>
        <taxon>Hyphomicrobiales</taxon>
        <taxon>Phyllobacteriaceae</taxon>
        <taxon>Mesorhizobium</taxon>
    </lineage>
</organism>
<evidence type="ECO:0000256" key="10">
    <source>
        <dbReference type="ARBA" id="ARBA00023004"/>
    </source>
</evidence>
<evidence type="ECO:0000259" key="14">
    <source>
        <dbReference type="Pfam" id="PF01292"/>
    </source>
</evidence>
<keyword evidence="4" id="KW-1003">Cell membrane</keyword>
<dbReference type="GO" id="GO:0022904">
    <property type="term" value="P:respiratory electron transport chain"/>
    <property type="evidence" value="ECO:0007669"/>
    <property type="project" value="InterPro"/>
</dbReference>
<keyword evidence="16" id="KW-1185">Reference proteome</keyword>
<dbReference type="GO" id="GO:0046872">
    <property type="term" value="F:metal ion binding"/>
    <property type="evidence" value="ECO:0007669"/>
    <property type="project" value="UniProtKB-KW"/>
</dbReference>
<dbReference type="AlphaFoldDB" id="A0A330HN53"/>
<sequence length="168" mass="18336">MAGTPVSSYSKTQIWLHWSIAALILVQFVAHDGMEHVWRALRRGQEAAAGDWPLAYLHIVLGLAVLVLAAGRLWLRATRGVPPVSGMEHPALRLVARLTHLVIYALIFIVPLSGAAAWFLQVPGAGLVHVLGKNVLLYVVLLHTAGALVQHFVLKSNVLRQMLALRQA</sequence>
<dbReference type="PANTHER" id="PTHR30529:SF1">
    <property type="entry name" value="CYTOCHROME B561 HOMOLOG 2"/>
    <property type="match status" value="1"/>
</dbReference>